<organism evidence="1 2">
    <name type="scientific">Canavalia gladiata</name>
    <name type="common">Sword bean</name>
    <name type="synonym">Dolichos gladiatus</name>
    <dbReference type="NCBI Taxonomy" id="3824"/>
    <lineage>
        <taxon>Eukaryota</taxon>
        <taxon>Viridiplantae</taxon>
        <taxon>Streptophyta</taxon>
        <taxon>Embryophyta</taxon>
        <taxon>Tracheophyta</taxon>
        <taxon>Spermatophyta</taxon>
        <taxon>Magnoliopsida</taxon>
        <taxon>eudicotyledons</taxon>
        <taxon>Gunneridae</taxon>
        <taxon>Pentapetalae</taxon>
        <taxon>rosids</taxon>
        <taxon>fabids</taxon>
        <taxon>Fabales</taxon>
        <taxon>Fabaceae</taxon>
        <taxon>Papilionoideae</taxon>
        <taxon>50 kb inversion clade</taxon>
        <taxon>NPAAA clade</taxon>
        <taxon>indigoferoid/millettioid clade</taxon>
        <taxon>Phaseoleae</taxon>
        <taxon>Canavalia</taxon>
    </lineage>
</organism>
<comment type="caution">
    <text evidence="1">The sequence shown here is derived from an EMBL/GenBank/DDBJ whole genome shotgun (WGS) entry which is preliminary data.</text>
</comment>
<name>A0AAN9JY17_CANGL</name>
<evidence type="ECO:0000313" key="1">
    <source>
        <dbReference type="EMBL" id="KAK7306241.1"/>
    </source>
</evidence>
<reference evidence="1 2" key="1">
    <citation type="submission" date="2024-01" db="EMBL/GenBank/DDBJ databases">
        <title>The genomes of 5 underutilized Papilionoideae crops provide insights into root nodulation and disease resistanc.</title>
        <authorList>
            <person name="Jiang F."/>
        </authorList>
    </citation>
    <scope>NUCLEOTIDE SEQUENCE [LARGE SCALE GENOMIC DNA]</scope>
    <source>
        <strain evidence="1">LVBAO_FW01</strain>
        <tissue evidence="1">Leaves</tissue>
    </source>
</reference>
<accession>A0AAN9JY17</accession>
<dbReference type="AlphaFoldDB" id="A0AAN9JY17"/>
<dbReference type="Proteomes" id="UP001367508">
    <property type="component" value="Unassembled WGS sequence"/>
</dbReference>
<protein>
    <submittedName>
        <fullName evidence="1">Uncharacterized protein</fullName>
    </submittedName>
</protein>
<keyword evidence="2" id="KW-1185">Reference proteome</keyword>
<gene>
    <name evidence="1" type="ORF">VNO77_44167</name>
</gene>
<evidence type="ECO:0000313" key="2">
    <source>
        <dbReference type="Proteomes" id="UP001367508"/>
    </source>
</evidence>
<dbReference type="EMBL" id="JAYMYQ010000011">
    <property type="protein sequence ID" value="KAK7306241.1"/>
    <property type="molecule type" value="Genomic_DNA"/>
</dbReference>
<sequence length="133" mass="14840">MHRACRVSNPLSFEQAPLKQFKLGTIEASANLYGRTIKVIILKAHKRTLATDVLVGILKEEPERDYLKVAVRTVEGFPFDLLMNGLRNTSIQRTMSNYFEVMENFDEASLAACSSDLCGVSTFILSAPLQSLQ</sequence>
<proteinExistence type="predicted"/>